<dbReference type="InterPro" id="IPR003593">
    <property type="entry name" value="AAA+_ATPase"/>
</dbReference>
<dbReference type="Proteomes" id="UP000187148">
    <property type="component" value="Chromosome"/>
</dbReference>
<evidence type="ECO:0000313" key="2">
    <source>
        <dbReference type="EMBL" id="APZ06977.1"/>
    </source>
</evidence>
<dbReference type="KEGG" id="kco:BWI95_18975"/>
<keyword evidence="3" id="KW-1185">Reference proteome</keyword>
<organism evidence="2 3">
    <name type="scientific">Kosakonia cowanii JCM 10956 = DSM 18146</name>
    <dbReference type="NCBI Taxonomy" id="1300165"/>
    <lineage>
        <taxon>Bacteria</taxon>
        <taxon>Pseudomonadati</taxon>
        <taxon>Pseudomonadota</taxon>
        <taxon>Gammaproteobacteria</taxon>
        <taxon>Enterobacterales</taxon>
        <taxon>Enterobacteriaceae</taxon>
        <taxon>Kosakonia</taxon>
    </lineage>
</organism>
<protein>
    <submittedName>
        <fullName evidence="2">AAA family ATPase</fullName>
    </submittedName>
</protein>
<dbReference type="SUPFAM" id="SSF52540">
    <property type="entry name" value="P-loop containing nucleoside triphosphate hydrolases"/>
    <property type="match status" value="1"/>
</dbReference>
<dbReference type="EMBL" id="CP019445">
    <property type="protein sequence ID" value="APZ06977.1"/>
    <property type="molecule type" value="Genomic_DNA"/>
</dbReference>
<evidence type="ECO:0000259" key="1">
    <source>
        <dbReference type="SMART" id="SM00382"/>
    </source>
</evidence>
<dbReference type="Pfam" id="PF13476">
    <property type="entry name" value="AAA_23"/>
    <property type="match status" value="1"/>
</dbReference>
<proteinExistence type="predicted"/>
<name>A0A807LI14_9ENTR</name>
<dbReference type="GO" id="GO:0006302">
    <property type="term" value="P:double-strand break repair"/>
    <property type="evidence" value="ECO:0007669"/>
    <property type="project" value="InterPro"/>
</dbReference>
<evidence type="ECO:0000313" key="3">
    <source>
        <dbReference type="Proteomes" id="UP000187148"/>
    </source>
</evidence>
<dbReference type="InterPro" id="IPR051396">
    <property type="entry name" value="Bact_Antivir_Def_Nuclease"/>
</dbReference>
<sequence>MAISKEMRKLINKWKTGNSWPKRLEWIEIQGIRGWSGQRVDVQFPIVALVGENGSGKSTVLQCAASVYKDVKKRYASYYFPDTPFEKIENAYIRFSYKEGANSFVKSIRKQTTRWRGNPERPDRRVEYVDLSRLQPVNARLGYSKLLKSGVTEGAHDAFDQQKLDRLNNIMGKSYVSAGLSITNSDAKRPITVVSNGEARYSGFHQGAGEITAAELLAADYPKYGIVLIDEIETSLHPRAQRRLMRDLAHVARERELQIIITTHSPYILSELPPEARIYLMNGVEGRTVVTGVSPDFAMTKMDEENHPECDVYVEDVVAATLVSEIIASSQERELLSRVKIIPFGSASVGMALGQMAANKRFPRSSVVFLDGDQSQAIGCKILPGDDAPEIVVFEALQDIGWPGISEKISRKPSESIDALNNAMTNSDHHDWIDYAANTLNIGGEILWHALCTSWAINCLNDQSRDVVVQSIIDAIEE</sequence>
<dbReference type="InterPro" id="IPR038729">
    <property type="entry name" value="Rad50/SbcC_AAA"/>
</dbReference>
<dbReference type="AlphaFoldDB" id="A0A807LI14"/>
<dbReference type="RefSeq" id="WP_076770048.1">
    <property type="nucleotide sequence ID" value="NZ_CP019445.1"/>
</dbReference>
<dbReference type="PANTHER" id="PTHR43581">
    <property type="entry name" value="ATP/GTP PHOSPHATASE"/>
    <property type="match status" value="1"/>
</dbReference>
<dbReference type="GO" id="GO:0005524">
    <property type="term" value="F:ATP binding"/>
    <property type="evidence" value="ECO:0007669"/>
    <property type="project" value="InterPro"/>
</dbReference>
<feature type="domain" description="AAA+ ATPase" evidence="1">
    <location>
        <begin position="43"/>
        <end position="288"/>
    </location>
</feature>
<dbReference type="InterPro" id="IPR027417">
    <property type="entry name" value="P-loop_NTPase"/>
</dbReference>
<gene>
    <name evidence="2" type="ORF">BWI95_18975</name>
</gene>
<accession>A0A807LI14</accession>
<dbReference type="PANTHER" id="PTHR43581:SF2">
    <property type="entry name" value="EXCINUCLEASE ATPASE SUBUNIT"/>
    <property type="match status" value="1"/>
</dbReference>
<reference evidence="2 3" key="1">
    <citation type="submission" date="2017-01" db="EMBL/GenBank/DDBJ databases">
        <authorList>
            <person name="Cao J.-M."/>
        </authorList>
    </citation>
    <scope>NUCLEOTIDE SEQUENCE [LARGE SCALE GENOMIC DNA]</scope>
    <source>
        <strain evidence="2 3">888-76</strain>
    </source>
</reference>
<dbReference type="CDD" id="cd00267">
    <property type="entry name" value="ABC_ATPase"/>
    <property type="match status" value="1"/>
</dbReference>
<dbReference type="GO" id="GO:0016887">
    <property type="term" value="F:ATP hydrolysis activity"/>
    <property type="evidence" value="ECO:0007669"/>
    <property type="project" value="InterPro"/>
</dbReference>
<dbReference type="SMART" id="SM00382">
    <property type="entry name" value="AAA"/>
    <property type="match status" value="1"/>
</dbReference>
<dbReference type="Pfam" id="PF13304">
    <property type="entry name" value="AAA_21"/>
    <property type="match status" value="1"/>
</dbReference>
<dbReference type="Gene3D" id="3.40.50.300">
    <property type="entry name" value="P-loop containing nucleotide triphosphate hydrolases"/>
    <property type="match status" value="2"/>
</dbReference>
<dbReference type="InterPro" id="IPR003959">
    <property type="entry name" value="ATPase_AAA_core"/>
</dbReference>